<protein>
    <submittedName>
        <fullName evidence="1">Uncharacterized protein</fullName>
    </submittedName>
</protein>
<accession>A0A0A9F3B2</accession>
<reference evidence="1" key="1">
    <citation type="submission" date="2014-09" db="EMBL/GenBank/DDBJ databases">
        <authorList>
            <person name="Magalhaes I.L.F."/>
            <person name="Oliveira U."/>
            <person name="Santos F.R."/>
            <person name="Vidigal T.H.D.A."/>
            <person name="Brescovit A.D."/>
            <person name="Santos A.J."/>
        </authorList>
    </citation>
    <scope>NUCLEOTIDE SEQUENCE</scope>
    <source>
        <tissue evidence="1">Shoot tissue taken approximately 20 cm above the soil surface</tissue>
    </source>
</reference>
<organism evidence="1">
    <name type="scientific">Arundo donax</name>
    <name type="common">Giant reed</name>
    <name type="synonym">Donax arundinaceus</name>
    <dbReference type="NCBI Taxonomy" id="35708"/>
    <lineage>
        <taxon>Eukaryota</taxon>
        <taxon>Viridiplantae</taxon>
        <taxon>Streptophyta</taxon>
        <taxon>Embryophyta</taxon>
        <taxon>Tracheophyta</taxon>
        <taxon>Spermatophyta</taxon>
        <taxon>Magnoliopsida</taxon>
        <taxon>Liliopsida</taxon>
        <taxon>Poales</taxon>
        <taxon>Poaceae</taxon>
        <taxon>PACMAD clade</taxon>
        <taxon>Arundinoideae</taxon>
        <taxon>Arundineae</taxon>
        <taxon>Arundo</taxon>
    </lineage>
</organism>
<proteinExistence type="predicted"/>
<reference evidence="1" key="2">
    <citation type="journal article" date="2015" name="Data Brief">
        <title>Shoot transcriptome of the giant reed, Arundo donax.</title>
        <authorList>
            <person name="Barrero R.A."/>
            <person name="Guerrero F.D."/>
            <person name="Moolhuijzen P."/>
            <person name="Goolsby J.A."/>
            <person name="Tidwell J."/>
            <person name="Bellgard S.E."/>
            <person name="Bellgard M.I."/>
        </authorList>
    </citation>
    <scope>NUCLEOTIDE SEQUENCE</scope>
    <source>
        <tissue evidence="1">Shoot tissue taken approximately 20 cm above the soil surface</tissue>
    </source>
</reference>
<name>A0A0A9F3B2_ARUDO</name>
<evidence type="ECO:0000313" key="1">
    <source>
        <dbReference type="EMBL" id="JAE07515.1"/>
    </source>
</evidence>
<dbReference type="EMBL" id="GBRH01190381">
    <property type="protein sequence ID" value="JAE07515.1"/>
    <property type="molecule type" value="Transcribed_RNA"/>
</dbReference>
<sequence length="8" mass="872">MQPVGRGQ</sequence>